<comment type="caution">
    <text evidence="3">The sequence shown here is derived from an EMBL/GenBank/DDBJ whole genome shotgun (WGS) entry which is preliminary data.</text>
</comment>
<evidence type="ECO:0000256" key="1">
    <source>
        <dbReference type="SAM" id="MobiDB-lite"/>
    </source>
</evidence>
<protein>
    <recommendedName>
        <fullName evidence="5">C6 domain-containing protein</fullName>
    </recommendedName>
</protein>
<accession>A0AAD4R879</accession>
<sequence length="117" mass="12204">MGLMLGTILYWVTLIILTTRLKITRQCAATAPNNPPEVPPQQENPTTSPTTASTGGSNGTSGMPCGRCQHLPWYDSNGMDVGSTFGSGTVTAVLTCTTSNQLTLQGGIVNEVECISA</sequence>
<feature type="region of interest" description="Disordered" evidence="1">
    <location>
        <begin position="28"/>
        <end position="63"/>
    </location>
</feature>
<evidence type="ECO:0008006" key="5">
    <source>
        <dbReference type="Google" id="ProtNLM"/>
    </source>
</evidence>
<feature type="chain" id="PRO_5042243779" description="C6 domain-containing protein" evidence="2">
    <location>
        <begin position="30"/>
        <end position="117"/>
    </location>
</feature>
<feature type="compositionally biased region" description="Low complexity" evidence="1">
    <location>
        <begin position="40"/>
        <end position="55"/>
    </location>
</feature>
<evidence type="ECO:0000313" key="4">
    <source>
        <dbReference type="Proteomes" id="UP001201812"/>
    </source>
</evidence>
<reference evidence="3" key="1">
    <citation type="submission" date="2022-01" db="EMBL/GenBank/DDBJ databases">
        <title>Genome Sequence Resource for Two Populations of Ditylenchus destructor, the Migratory Endoparasitic Phytonematode.</title>
        <authorList>
            <person name="Zhang H."/>
            <person name="Lin R."/>
            <person name="Xie B."/>
        </authorList>
    </citation>
    <scope>NUCLEOTIDE SEQUENCE</scope>
    <source>
        <strain evidence="3">BazhouSP</strain>
    </source>
</reference>
<keyword evidence="4" id="KW-1185">Reference proteome</keyword>
<organism evidence="3 4">
    <name type="scientific">Ditylenchus destructor</name>
    <dbReference type="NCBI Taxonomy" id="166010"/>
    <lineage>
        <taxon>Eukaryota</taxon>
        <taxon>Metazoa</taxon>
        <taxon>Ecdysozoa</taxon>
        <taxon>Nematoda</taxon>
        <taxon>Chromadorea</taxon>
        <taxon>Rhabditida</taxon>
        <taxon>Tylenchina</taxon>
        <taxon>Tylenchomorpha</taxon>
        <taxon>Sphaerularioidea</taxon>
        <taxon>Anguinidae</taxon>
        <taxon>Anguininae</taxon>
        <taxon>Ditylenchus</taxon>
    </lineage>
</organism>
<name>A0AAD4R879_9BILA</name>
<dbReference type="Proteomes" id="UP001201812">
    <property type="component" value="Unassembled WGS sequence"/>
</dbReference>
<gene>
    <name evidence="3" type="ORF">DdX_07519</name>
</gene>
<dbReference type="EMBL" id="JAKKPZ010000010">
    <property type="protein sequence ID" value="KAI1716464.1"/>
    <property type="molecule type" value="Genomic_DNA"/>
</dbReference>
<dbReference type="AlphaFoldDB" id="A0AAD4R879"/>
<feature type="signal peptide" evidence="2">
    <location>
        <begin position="1"/>
        <end position="29"/>
    </location>
</feature>
<evidence type="ECO:0000256" key="2">
    <source>
        <dbReference type="SAM" id="SignalP"/>
    </source>
</evidence>
<proteinExistence type="predicted"/>
<keyword evidence="2" id="KW-0732">Signal</keyword>
<evidence type="ECO:0000313" key="3">
    <source>
        <dbReference type="EMBL" id="KAI1716464.1"/>
    </source>
</evidence>